<feature type="domain" description="EamA" evidence="8">
    <location>
        <begin position="44"/>
        <end position="175"/>
    </location>
</feature>
<dbReference type="EMBL" id="BNJK01000001">
    <property type="protein sequence ID" value="GHO93990.1"/>
    <property type="molecule type" value="Genomic_DNA"/>
</dbReference>
<evidence type="ECO:0000256" key="1">
    <source>
        <dbReference type="ARBA" id="ARBA00004141"/>
    </source>
</evidence>
<evidence type="ECO:0000256" key="5">
    <source>
        <dbReference type="ARBA" id="ARBA00023136"/>
    </source>
</evidence>
<keyword evidence="3 7" id="KW-0812">Transmembrane</keyword>
<keyword evidence="10" id="KW-1185">Reference proteome</keyword>
<dbReference type="NCBIfam" id="NF008432">
    <property type="entry name" value="PRK11272.1"/>
    <property type="match status" value="1"/>
</dbReference>
<feature type="transmembrane region" description="Helical" evidence="7">
    <location>
        <begin position="303"/>
        <end position="320"/>
    </location>
</feature>
<dbReference type="InterPro" id="IPR037185">
    <property type="entry name" value="EmrE-like"/>
</dbReference>
<feature type="transmembrane region" description="Helical" evidence="7">
    <location>
        <begin position="128"/>
        <end position="149"/>
    </location>
</feature>
<feature type="transmembrane region" description="Helical" evidence="7">
    <location>
        <begin position="73"/>
        <end position="91"/>
    </location>
</feature>
<feature type="domain" description="EamA" evidence="8">
    <location>
        <begin position="185"/>
        <end position="319"/>
    </location>
</feature>
<keyword evidence="4 7" id="KW-1133">Transmembrane helix</keyword>
<feature type="region of interest" description="Disordered" evidence="6">
    <location>
        <begin position="1"/>
        <end position="36"/>
    </location>
</feature>
<dbReference type="Proteomes" id="UP000597444">
    <property type="component" value="Unassembled WGS sequence"/>
</dbReference>
<feature type="transmembrane region" description="Helical" evidence="7">
    <location>
        <begin position="280"/>
        <end position="297"/>
    </location>
</feature>
<evidence type="ECO:0000256" key="2">
    <source>
        <dbReference type="ARBA" id="ARBA00007362"/>
    </source>
</evidence>
<feature type="transmembrane region" description="Helical" evidence="7">
    <location>
        <begin position="43"/>
        <end position="67"/>
    </location>
</feature>
<dbReference type="GO" id="GO:0016020">
    <property type="term" value="C:membrane"/>
    <property type="evidence" value="ECO:0007669"/>
    <property type="project" value="UniProtKB-SubCell"/>
</dbReference>
<feature type="transmembrane region" description="Helical" evidence="7">
    <location>
        <begin position="161"/>
        <end position="181"/>
    </location>
</feature>
<evidence type="ECO:0000256" key="3">
    <source>
        <dbReference type="ARBA" id="ARBA00022692"/>
    </source>
</evidence>
<evidence type="ECO:0000256" key="7">
    <source>
        <dbReference type="SAM" id="Phobius"/>
    </source>
</evidence>
<accession>A0A8J3INJ0</accession>
<organism evidence="9 10">
    <name type="scientific">Reticulibacter mediterranei</name>
    <dbReference type="NCBI Taxonomy" id="2778369"/>
    <lineage>
        <taxon>Bacteria</taxon>
        <taxon>Bacillati</taxon>
        <taxon>Chloroflexota</taxon>
        <taxon>Ktedonobacteria</taxon>
        <taxon>Ktedonobacterales</taxon>
        <taxon>Reticulibacteraceae</taxon>
        <taxon>Reticulibacter</taxon>
    </lineage>
</organism>
<evidence type="ECO:0000256" key="6">
    <source>
        <dbReference type="SAM" id="MobiDB-lite"/>
    </source>
</evidence>
<comment type="similarity">
    <text evidence="2">Belongs to the EamA transporter family.</text>
</comment>
<protein>
    <submittedName>
        <fullName evidence="9">Drug/metabolite exporter YedA</fullName>
    </submittedName>
</protein>
<gene>
    <name evidence="9" type="ORF">KSF_040380</name>
</gene>
<keyword evidence="5 7" id="KW-0472">Membrane</keyword>
<dbReference type="PANTHER" id="PTHR32322:SF2">
    <property type="entry name" value="EAMA DOMAIN-CONTAINING PROTEIN"/>
    <property type="match status" value="1"/>
</dbReference>
<dbReference type="SUPFAM" id="SSF103481">
    <property type="entry name" value="Multidrug resistance efflux transporter EmrE"/>
    <property type="match status" value="2"/>
</dbReference>
<evidence type="ECO:0000259" key="8">
    <source>
        <dbReference type="Pfam" id="PF00892"/>
    </source>
</evidence>
<name>A0A8J3INJ0_9CHLR</name>
<dbReference type="PANTHER" id="PTHR32322">
    <property type="entry name" value="INNER MEMBRANE TRANSPORTER"/>
    <property type="match status" value="1"/>
</dbReference>
<dbReference type="InterPro" id="IPR000620">
    <property type="entry name" value="EamA_dom"/>
</dbReference>
<evidence type="ECO:0000313" key="10">
    <source>
        <dbReference type="Proteomes" id="UP000597444"/>
    </source>
</evidence>
<comment type="subcellular location">
    <subcellularLocation>
        <location evidence="1">Membrane</location>
        <topology evidence="1">Multi-pass membrane protein</topology>
    </subcellularLocation>
</comment>
<dbReference type="InterPro" id="IPR050638">
    <property type="entry name" value="AA-Vitamin_Transporters"/>
</dbReference>
<evidence type="ECO:0000313" key="9">
    <source>
        <dbReference type="EMBL" id="GHO93990.1"/>
    </source>
</evidence>
<reference evidence="9" key="1">
    <citation type="submission" date="2020-10" db="EMBL/GenBank/DDBJ databases">
        <title>Taxonomic study of unclassified bacteria belonging to the class Ktedonobacteria.</title>
        <authorList>
            <person name="Yabe S."/>
            <person name="Wang C.M."/>
            <person name="Zheng Y."/>
            <person name="Sakai Y."/>
            <person name="Cavaletti L."/>
            <person name="Monciardini P."/>
            <person name="Donadio S."/>
        </authorList>
    </citation>
    <scope>NUCLEOTIDE SEQUENCE</scope>
    <source>
        <strain evidence="9">ID150040</strain>
    </source>
</reference>
<comment type="caution">
    <text evidence="9">The sequence shown here is derived from an EMBL/GenBank/DDBJ whole genome shotgun (WGS) entry which is preliminary data.</text>
</comment>
<dbReference type="AlphaFoldDB" id="A0A8J3INJ0"/>
<proteinExistence type="inferred from homology"/>
<evidence type="ECO:0000256" key="4">
    <source>
        <dbReference type="ARBA" id="ARBA00022989"/>
    </source>
</evidence>
<feature type="transmembrane region" description="Helical" evidence="7">
    <location>
        <begin position="217"/>
        <end position="235"/>
    </location>
</feature>
<feature type="transmembrane region" description="Helical" evidence="7">
    <location>
        <begin position="103"/>
        <end position="122"/>
    </location>
</feature>
<dbReference type="Pfam" id="PF00892">
    <property type="entry name" value="EamA"/>
    <property type="match status" value="2"/>
</dbReference>
<feature type="transmembrane region" description="Helical" evidence="7">
    <location>
        <begin position="247"/>
        <end position="268"/>
    </location>
</feature>
<feature type="compositionally biased region" description="Polar residues" evidence="6">
    <location>
        <begin position="16"/>
        <end position="36"/>
    </location>
</feature>
<sequence length="323" mass="34290">MRRCCPSHDIQEERNPITQTNSIQQNSSAEQETSPTTKAQERVGIILALLALYLIWGSTYLGMSIALTGFPPFLMSGIRFSLAGILLFLLLRVRGNPAPSRAQWGGAAVVGTLLVVGGNGGVSFAEQWVASGLAAVAVAATPLWLTLIIGLMGRWPARGEWIGLLLGLAGVFLLNMEHGLWANPIGAISLLLAPMCWSLGSALSSRLSMPTGMMSSAAQMVAGGLITLLLGLLLGERITHWPDLRSLLALGYLVLFGSMIAYSAYGYVLRHVRPALATSYAYINPAVAVLLGALVAGERITPVGLFAMLIILTGVALVTLRRK</sequence>